<gene>
    <name evidence="2" type="ORF">SAMN05421774_1335</name>
</gene>
<evidence type="ECO:0000313" key="3">
    <source>
        <dbReference type="Proteomes" id="UP000186141"/>
    </source>
</evidence>
<dbReference type="RefSeq" id="WP_076534733.1">
    <property type="nucleotide sequence ID" value="NZ_BMEH01000032.1"/>
</dbReference>
<reference evidence="2 3" key="1">
    <citation type="submission" date="2017-01" db="EMBL/GenBank/DDBJ databases">
        <authorList>
            <person name="Mah S.A."/>
            <person name="Swanson W.J."/>
            <person name="Moy G.W."/>
            <person name="Vacquier V.D."/>
        </authorList>
    </citation>
    <scope>NUCLEOTIDE SEQUENCE [LARGE SCALE GENOMIC DNA]</scope>
    <source>
        <strain evidence="2 3">DSM 26375</strain>
    </source>
</reference>
<dbReference type="STRING" id="1086013.SAMN05421774_1335"/>
<proteinExistence type="predicted"/>
<feature type="compositionally biased region" description="Basic and acidic residues" evidence="1">
    <location>
        <begin position="1"/>
        <end position="12"/>
    </location>
</feature>
<organism evidence="2 3">
    <name type="scientific">Gemmobacter megaterium</name>
    <dbReference type="NCBI Taxonomy" id="1086013"/>
    <lineage>
        <taxon>Bacteria</taxon>
        <taxon>Pseudomonadati</taxon>
        <taxon>Pseudomonadota</taxon>
        <taxon>Alphaproteobacteria</taxon>
        <taxon>Rhodobacterales</taxon>
        <taxon>Paracoccaceae</taxon>
        <taxon>Gemmobacter</taxon>
    </lineage>
</organism>
<sequence length="87" mass="9399">MPVYDPYKHHETGPSSPARRHFAISPSDDLDLPIVPKAVYCEAAGALAVQDETGAVLIYTLAQGQILPIHARRIRATGTTATVFGWV</sequence>
<evidence type="ECO:0000313" key="2">
    <source>
        <dbReference type="EMBL" id="SIT26111.1"/>
    </source>
</evidence>
<dbReference type="AlphaFoldDB" id="A0A1N7QTB3"/>
<dbReference type="Proteomes" id="UP000186141">
    <property type="component" value="Unassembled WGS sequence"/>
</dbReference>
<keyword evidence="3" id="KW-1185">Reference proteome</keyword>
<name>A0A1N7QTB3_9RHOB</name>
<feature type="region of interest" description="Disordered" evidence="1">
    <location>
        <begin position="1"/>
        <end position="22"/>
    </location>
</feature>
<protein>
    <submittedName>
        <fullName evidence="2">Uncharacterized protein</fullName>
    </submittedName>
</protein>
<evidence type="ECO:0000256" key="1">
    <source>
        <dbReference type="SAM" id="MobiDB-lite"/>
    </source>
</evidence>
<accession>A0A1N7QTB3</accession>
<dbReference type="EMBL" id="FTOT01000033">
    <property type="protein sequence ID" value="SIT26111.1"/>
    <property type="molecule type" value="Genomic_DNA"/>
</dbReference>
<dbReference type="OrthoDB" id="7916272at2"/>